<gene>
    <name evidence="1" type="ORF">YP76_03165</name>
</gene>
<dbReference type="EMBL" id="LBIC01000001">
    <property type="protein sequence ID" value="KKW93683.1"/>
    <property type="molecule type" value="Genomic_DNA"/>
</dbReference>
<proteinExistence type="predicted"/>
<dbReference type="Proteomes" id="UP000033874">
    <property type="component" value="Unassembled WGS sequence"/>
</dbReference>
<accession>A0A0M3AUW1</accession>
<organism evidence="1 2">
    <name type="scientific">Sphingobium chungbukense</name>
    <dbReference type="NCBI Taxonomy" id="56193"/>
    <lineage>
        <taxon>Bacteria</taxon>
        <taxon>Pseudomonadati</taxon>
        <taxon>Pseudomonadota</taxon>
        <taxon>Alphaproteobacteria</taxon>
        <taxon>Sphingomonadales</taxon>
        <taxon>Sphingomonadaceae</taxon>
        <taxon>Sphingobium</taxon>
    </lineage>
</organism>
<name>A0A0M3AUW1_9SPHN</name>
<evidence type="ECO:0000313" key="2">
    <source>
        <dbReference type="Proteomes" id="UP000033874"/>
    </source>
</evidence>
<protein>
    <submittedName>
        <fullName evidence="1">Uncharacterized protein</fullName>
    </submittedName>
</protein>
<evidence type="ECO:0000313" key="1">
    <source>
        <dbReference type="EMBL" id="KKW93683.1"/>
    </source>
</evidence>
<comment type="caution">
    <text evidence="1">The sequence shown here is derived from an EMBL/GenBank/DDBJ whole genome shotgun (WGS) entry which is preliminary data.</text>
</comment>
<keyword evidence="2" id="KW-1185">Reference proteome</keyword>
<dbReference type="STRING" id="56193.YP76_03165"/>
<sequence length="63" mass="6603">MLEASPDGISCPIPAAGGFIAMLPALSEGNRIHLFMPVNIDPMMLPLPMVRLNMPGGKPVCDG</sequence>
<dbReference type="PATRIC" id="fig|56193.3.peg.648"/>
<reference evidence="1 2" key="1">
    <citation type="submission" date="2015-04" db="EMBL/GenBank/DDBJ databases">
        <title>Genome sequence of aromatic hydrocarbons-degrading Sphingobium chungbukense DJ77.</title>
        <authorList>
            <person name="Kim Y.-C."/>
            <person name="Chae J.-C."/>
        </authorList>
    </citation>
    <scope>NUCLEOTIDE SEQUENCE [LARGE SCALE GENOMIC DNA]</scope>
    <source>
        <strain evidence="1 2">DJ77</strain>
    </source>
</reference>
<dbReference type="AlphaFoldDB" id="A0A0M3AUW1"/>